<feature type="domain" description="Ketopantoate reductase N-terminal" evidence="6">
    <location>
        <begin position="174"/>
        <end position="265"/>
    </location>
</feature>
<dbReference type="STRING" id="58919.A0A316Z3C0"/>
<keyword evidence="9" id="KW-1185">Reference proteome</keyword>
<accession>A0A316Z3C0</accession>
<dbReference type="PANTHER" id="PTHR43765:SF2">
    <property type="entry name" value="2-DEHYDROPANTOATE 2-REDUCTASE"/>
    <property type="match status" value="1"/>
</dbReference>
<dbReference type="Pfam" id="PF08546">
    <property type="entry name" value="ApbA_C"/>
    <property type="match status" value="1"/>
</dbReference>
<gene>
    <name evidence="8" type="ORF">FA09DRAFT_332053</name>
</gene>
<feature type="region of interest" description="Disordered" evidence="5">
    <location>
        <begin position="144"/>
        <end position="166"/>
    </location>
</feature>
<dbReference type="SUPFAM" id="SSF51735">
    <property type="entry name" value="NAD(P)-binding Rossmann-fold domains"/>
    <property type="match status" value="1"/>
</dbReference>
<evidence type="ECO:0000256" key="4">
    <source>
        <dbReference type="SAM" id="Coils"/>
    </source>
</evidence>
<evidence type="ECO:0000256" key="3">
    <source>
        <dbReference type="ARBA" id="ARBA00023002"/>
    </source>
</evidence>
<dbReference type="EMBL" id="KZ819304">
    <property type="protein sequence ID" value="PWN95402.1"/>
    <property type="molecule type" value="Genomic_DNA"/>
</dbReference>
<organism evidence="8 9">
    <name type="scientific">Tilletiopsis washingtonensis</name>
    <dbReference type="NCBI Taxonomy" id="58919"/>
    <lineage>
        <taxon>Eukaryota</taxon>
        <taxon>Fungi</taxon>
        <taxon>Dikarya</taxon>
        <taxon>Basidiomycota</taxon>
        <taxon>Ustilaginomycotina</taxon>
        <taxon>Exobasidiomycetes</taxon>
        <taxon>Entylomatales</taxon>
        <taxon>Entylomatales incertae sedis</taxon>
        <taxon>Tilletiopsis</taxon>
    </lineage>
</organism>
<evidence type="ECO:0000256" key="5">
    <source>
        <dbReference type="SAM" id="MobiDB-lite"/>
    </source>
</evidence>
<comment type="similarity">
    <text evidence="1">Belongs to the ketopantoate reductase family.</text>
</comment>
<dbReference type="InterPro" id="IPR013752">
    <property type="entry name" value="KPA_reductase"/>
</dbReference>
<dbReference type="Gene3D" id="1.10.1040.10">
    <property type="entry name" value="N-(1-d-carboxylethyl)-l-norvaline Dehydrogenase, domain 2"/>
    <property type="match status" value="1"/>
</dbReference>
<dbReference type="Proteomes" id="UP000245946">
    <property type="component" value="Unassembled WGS sequence"/>
</dbReference>
<dbReference type="RefSeq" id="XP_025595681.1">
    <property type="nucleotide sequence ID" value="XM_025743292.1"/>
</dbReference>
<dbReference type="InterPro" id="IPR036291">
    <property type="entry name" value="NAD(P)-bd_dom_sf"/>
</dbReference>
<dbReference type="SUPFAM" id="SSF48179">
    <property type="entry name" value="6-phosphogluconate dehydrogenase C-terminal domain-like"/>
    <property type="match status" value="1"/>
</dbReference>
<dbReference type="Pfam" id="PF02558">
    <property type="entry name" value="ApbA"/>
    <property type="match status" value="1"/>
</dbReference>
<dbReference type="InterPro" id="IPR050838">
    <property type="entry name" value="Ketopantoate_reductase"/>
</dbReference>
<feature type="domain" description="Ketopantoate reductase C-terminal" evidence="7">
    <location>
        <begin position="375"/>
        <end position="520"/>
    </location>
</feature>
<protein>
    <recommendedName>
        <fullName evidence="10">2-dehydropantoate 2-reductase</fullName>
    </recommendedName>
</protein>
<dbReference type="InterPro" id="IPR013328">
    <property type="entry name" value="6PGD_dom2"/>
</dbReference>
<evidence type="ECO:0000259" key="7">
    <source>
        <dbReference type="Pfam" id="PF08546"/>
    </source>
</evidence>
<evidence type="ECO:0000313" key="8">
    <source>
        <dbReference type="EMBL" id="PWN95402.1"/>
    </source>
</evidence>
<keyword evidence="4" id="KW-0175">Coiled coil</keyword>
<evidence type="ECO:0000313" key="9">
    <source>
        <dbReference type="Proteomes" id="UP000245946"/>
    </source>
</evidence>
<evidence type="ECO:0008006" key="10">
    <source>
        <dbReference type="Google" id="ProtNLM"/>
    </source>
</evidence>
<evidence type="ECO:0000256" key="1">
    <source>
        <dbReference type="ARBA" id="ARBA00007870"/>
    </source>
</evidence>
<dbReference type="GO" id="GO:0008677">
    <property type="term" value="F:2-dehydropantoate 2-reductase activity"/>
    <property type="evidence" value="ECO:0007669"/>
    <property type="project" value="TreeGrafter"/>
</dbReference>
<dbReference type="InterPro" id="IPR008927">
    <property type="entry name" value="6-PGluconate_DH-like_C_sf"/>
</dbReference>
<proteinExistence type="inferred from homology"/>
<dbReference type="GO" id="GO:0005739">
    <property type="term" value="C:mitochondrion"/>
    <property type="evidence" value="ECO:0007669"/>
    <property type="project" value="TreeGrafter"/>
</dbReference>
<evidence type="ECO:0000259" key="6">
    <source>
        <dbReference type="Pfam" id="PF02558"/>
    </source>
</evidence>
<evidence type="ECO:0000256" key="2">
    <source>
        <dbReference type="ARBA" id="ARBA00022857"/>
    </source>
</evidence>
<sequence>MRFHVSGVGSIGSLVAFHLQRSTRAHANLRAAAAELPNAFASGSGSGQSSSSSNEGAGSSSVLGSSAPGLATPHLAAPHVHGFLPDPSQTHVTLHLRHQKPVGRPEFMALPPKEDDSIIVERDGARFTERDFHIQRHAPITLLQPPPAPKARRKSAYSGQDDKPQGICHAQGYASDSIDSLIVTSKADTTLSSLAPLASRLTPSSTIVLLQNGQGVLDLLYEKLFPDPQHRPNFILASTTHGAWRKRRLHVVHAGVGELHFGVVPNALRAPEGYERSVIVRPPGANRALEEEAEARAAAREAADKLREEEGKSVGWEFFRPRTTAQRRSRSRGRAQEVLDLAAIPELPETLTLRHTVAALLAMPLGVQWLPIRQMQLKLMHKLVINACINPLTALADCRNGELYGNAAARLAMGDICREASAVLLAQARDAREGSGSAGGLDQLDASLLDQSLSPSALLSAAEAVARSTAQNFSSMQQDVHNMRGKTEIDFINGYIVGLGRRYGIDTPVNSDLVNLVNFKATLAGRRPGSKL</sequence>
<dbReference type="Gene3D" id="3.40.50.720">
    <property type="entry name" value="NAD(P)-binding Rossmann-like Domain"/>
    <property type="match status" value="1"/>
</dbReference>
<dbReference type="PANTHER" id="PTHR43765">
    <property type="entry name" value="2-DEHYDROPANTOATE 2-REDUCTASE-RELATED"/>
    <property type="match status" value="1"/>
</dbReference>
<feature type="region of interest" description="Disordered" evidence="5">
    <location>
        <begin position="41"/>
        <end position="70"/>
    </location>
</feature>
<feature type="coiled-coil region" evidence="4">
    <location>
        <begin position="285"/>
        <end position="312"/>
    </location>
</feature>
<keyword evidence="2" id="KW-0521">NADP</keyword>
<reference evidence="8 9" key="1">
    <citation type="journal article" date="2018" name="Mol. Biol. Evol.">
        <title>Broad Genomic Sampling Reveals a Smut Pathogenic Ancestry of the Fungal Clade Ustilaginomycotina.</title>
        <authorList>
            <person name="Kijpornyongpan T."/>
            <person name="Mondo S.J."/>
            <person name="Barry K."/>
            <person name="Sandor L."/>
            <person name="Lee J."/>
            <person name="Lipzen A."/>
            <person name="Pangilinan J."/>
            <person name="LaButti K."/>
            <person name="Hainaut M."/>
            <person name="Henrissat B."/>
            <person name="Grigoriev I.V."/>
            <person name="Spatafora J.W."/>
            <person name="Aime M.C."/>
        </authorList>
    </citation>
    <scope>NUCLEOTIDE SEQUENCE [LARGE SCALE GENOMIC DNA]</scope>
    <source>
        <strain evidence="8 9">MCA 4186</strain>
    </source>
</reference>
<dbReference type="GeneID" id="37270836"/>
<dbReference type="OrthoDB" id="73846at2759"/>
<dbReference type="GO" id="GO:0050661">
    <property type="term" value="F:NADP binding"/>
    <property type="evidence" value="ECO:0007669"/>
    <property type="project" value="TreeGrafter"/>
</dbReference>
<dbReference type="AlphaFoldDB" id="A0A316Z3C0"/>
<keyword evidence="3" id="KW-0560">Oxidoreductase</keyword>
<dbReference type="InterPro" id="IPR013332">
    <property type="entry name" value="KPR_N"/>
</dbReference>
<name>A0A316Z3C0_9BASI</name>